<dbReference type="InterPro" id="IPR013083">
    <property type="entry name" value="Znf_RING/FYVE/PHD"/>
</dbReference>
<accession>A0ABN8T499</accession>
<protein>
    <recommendedName>
        <fullName evidence="3">PHD finger protein 7</fullName>
    </recommendedName>
</protein>
<comment type="caution">
    <text evidence="1">The sequence shown here is derived from an EMBL/GenBank/DDBJ whole genome shotgun (WGS) entry which is preliminary data.</text>
</comment>
<dbReference type="Gene3D" id="3.30.40.10">
    <property type="entry name" value="Zinc/RING finger domain, C3HC4 (zinc finger)"/>
    <property type="match status" value="1"/>
</dbReference>
<reference evidence="1 2" key="1">
    <citation type="submission" date="2022-05" db="EMBL/GenBank/DDBJ databases">
        <authorList>
            <consortium name="Genoscope - CEA"/>
            <person name="William W."/>
        </authorList>
    </citation>
    <scope>NUCLEOTIDE SEQUENCE [LARGE SCALE GENOMIC DNA]</scope>
</reference>
<proteinExistence type="predicted"/>
<organism evidence="1 2">
    <name type="scientific">Porites evermanni</name>
    <dbReference type="NCBI Taxonomy" id="104178"/>
    <lineage>
        <taxon>Eukaryota</taxon>
        <taxon>Metazoa</taxon>
        <taxon>Cnidaria</taxon>
        <taxon>Anthozoa</taxon>
        <taxon>Hexacorallia</taxon>
        <taxon>Scleractinia</taxon>
        <taxon>Fungiina</taxon>
        <taxon>Poritidae</taxon>
        <taxon>Porites</taxon>
    </lineage>
</organism>
<name>A0ABN8T499_9CNID</name>
<keyword evidence="2" id="KW-1185">Reference proteome</keyword>
<evidence type="ECO:0008006" key="3">
    <source>
        <dbReference type="Google" id="ProtNLM"/>
    </source>
</evidence>
<evidence type="ECO:0000313" key="1">
    <source>
        <dbReference type="EMBL" id="CAH3199089.1"/>
    </source>
</evidence>
<feature type="non-terminal residue" evidence="1">
    <location>
        <position position="1"/>
    </location>
</feature>
<dbReference type="Proteomes" id="UP001159427">
    <property type="component" value="Unassembled WGS sequence"/>
</dbReference>
<dbReference type="PANTHER" id="PTHR12420:SF42">
    <property type="entry name" value="G2_M PHASE-SPECIFIC E3 UBIQUITIN-PROTEIN LIGASE"/>
    <property type="match status" value="1"/>
</dbReference>
<gene>
    <name evidence="1" type="ORF">PEVE_00038297</name>
</gene>
<dbReference type="EMBL" id="CALNXI010006459">
    <property type="protein sequence ID" value="CAH3199089.1"/>
    <property type="molecule type" value="Genomic_DNA"/>
</dbReference>
<dbReference type="PANTHER" id="PTHR12420">
    <property type="entry name" value="PHD FINGER PROTEIN"/>
    <property type="match status" value="1"/>
</dbReference>
<dbReference type="InterPro" id="IPR051188">
    <property type="entry name" value="PHD-type_Zinc_Finger"/>
</dbReference>
<evidence type="ECO:0000313" key="2">
    <source>
        <dbReference type="Proteomes" id="UP001159427"/>
    </source>
</evidence>
<sequence>VCRLCKEGPNEEVFGKFFTAKEDGFSVHQYCLLFASGLAQRGEDDEGFDGFLMTDIKKEISRSRRLVSTLIKKIVKTKMWCLI</sequence>